<dbReference type="HOGENOM" id="CLU_038930_0_1_9"/>
<evidence type="ECO:0000256" key="1">
    <source>
        <dbReference type="SAM" id="Phobius"/>
    </source>
</evidence>
<keyword evidence="1" id="KW-0472">Membrane</keyword>
<dbReference type="Pfam" id="PF06032">
    <property type="entry name" value="S-Me-THD_N"/>
    <property type="match status" value="1"/>
</dbReference>
<reference key="1">
    <citation type="submission" date="2010-09" db="EMBL/GenBank/DDBJ databases">
        <authorList>
            <person name="Roh H."/>
            <person name="Ko H.-J."/>
            <person name="Kim D."/>
            <person name="Choi D.G."/>
            <person name="Park S."/>
            <person name="Kim S."/>
            <person name="Kim K.H."/>
            <person name="Chang I.S."/>
            <person name="Choi I.-G."/>
        </authorList>
    </citation>
    <scope>NUCLEOTIDE SEQUENCE</scope>
    <source>
        <strain>KIST612</strain>
    </source>
</reference>
<evidence type="ECO:0000259" key="3">
    <source>
        <dbReference type="Pfam" id="PF20906"/>
    </source>
</evidence>
<evidence type="ECO:0000313" key="4">
    <source>
        <dbReference type="EMBL" id="ADO37343.1"/>
    </source>
</evidence>
<evidence type="ECO:0000313" key="5">
    <source>
        <dbReference type="Proteomes" id="UP000006873"/>
    </source>
</evidence>
<dbReference type="Pfam" id="PF20906">
    <property type="entry name" value="S-Me-THD_C"/>
    <property type="match status" value="1"/>
</dbReference>
<dbReference type="InterPro" id="IPR048350">
    <property type="entry name" value="S-Me-THD-like_C"/>
</dbReference>
<keyword evidence="1" id="KW-1133">Transmembrane helix</keyword>
<dbReference type="KEGG" id="elm:ELI_2361"/>
<proteinExistence type="predicted"/>
<evidence type="ECO:0008006" key="6">
    <source>
        <dbReference type="Google" id="ProtNLM"/>
    </source>
</evidence>
<dbReference type="EMBL" id="CP002273">
    <property type="protein sequence ID" value="ADO37343.1"/>
    <property type="molecule type" value="Genomic_DNA"/>
</dbReference>
<dbReference type="AlphaFoldDB" id="E3GNV0"/>
<dbReference type="InterPro" id="IPR010318">
    <property type="entry name" value="S-Me-THD_N"/>
</dbReference>
<accession>E3GNV0</accession>
<dbReference type="InterPro" id="IPR024071">
    <property type="entry name" value="S-Me-THD_C_sf"/>
</dbReference>
<feature type="transmembrane region" description="Helical" evidence="1">
    <location>
        <begin position="14"/>
        <end position="35"/>
    </location>
</feature>
<sequence>MASRCLCPFGQKHLFYFIPLAHYFYFYFVYTVTIADKTDKRRIKLRTLGINEIEDIALGASLLGAGGGGDPYIGKLMAIDAIKTCGDVTMLDPEEIADDDLVIPIAMMGAPTVLAEKGINGSEYKRLYDMVSQFYGREIRGFFPIEAGGVNSMLPIAASARLGIPLVDVDGMGRAFPELQMVTFTLGGVSATPMALTDEKGNTCIFETITNKWTEDLARAVTMTCGGSVCIALYGMDGATMKKWGVKNIITRSQKLGAAIRGIKQLDKSQTPEASFLTQTGGYKIFKGKITDVLRETTGAFNLGHVMLDGISEYRGQQAEVTFQNENLTATVNGRIKATVPDLICLVDTETFIPVTTDALKYGKRVMAVGLPCYDLWRTPQGLEMVGPRYFGCDTDYIPLEERLSGKEIASCTK</sequence>
<dbReference type="Proteomes" id="UP000006873">
    <property type="component" value="Chromosome"/>
</dbReference>
<feature type="domain" description="S-Me-THD-like C-terminal" evidence="3">
    <location>
        <begin position="210"/>
        <end position="400"/>
    </location>
</feature>
<evidence type="ECO:0000259" key="2">
    <source>
        <dbReference type="Pfam" id="PF06032"/>
    </source>
</evidence>
<dbReference type="SUPFAM" id="SSF160991">
    <property type="entry name" value="CV3147-like"/>
    <property type="match status" value="1"/>
</dbReference>
<dbReference type="Gene3D" id="3.40.1610.10">
    <property type="entry name" value="CV3147-like domain"/>
    <property type="match status" value="1"/>
</dbReference>
<reference evidence="4 5" key="2">
    <citation type="journal article" date="2011" name="J. Bacteriol.">
        <title>Complete genome sequence of a carbon monoxide-utilizing acetogen, Eubacterium limosum KIST612.</title>
        <authorList>
            <person name="Roh H."/>
            <person name="Ko H.J."/>
            <person name="Kim D."/>
            <person name="Choi D.G."/>
            <person name="Park S."/>
            <person name="Kim S."/>
            <person name="Chang I.S."/>
            <person name="Choi I.G."/>
        </authorList>
    </citation>
    <scope>NUCLEOTIDE SEQUENCE [LARGE SCALE GENOMIC DNA]</scope>
    <source>
        <strain evidence="4 5">KIST612</strain>
    </source>
</reference>
<protein>
    <recommendedName>
        <fullName evidence="6">DUF917 domain-containing protein</fullName>
    </recommendedName>
</protein>
<organism evidence="4 5">
    <name type="scientific">Eubacterium callanderi</name>
    <dbReference type="NCBI Taxonomy" id="53442"/>
    <lineage>
        <taxon>Bacteria</taxon>
        <taxon>Bacillati</taxon>
        <taxon>Bacillota</taxon>
        <taxon>Clostridia</taxon>
        <taxon>Eubacteriales</taxon>
        <taxon>Eubacteriaceae</taxon>
        <taxon>Eubacterium</taxon>
    </lineage>
</organism>
<keyword evidence="5" id="KW-1185">Reference proteome</keyword>
<feature type="domain" description="S-Me-THD N-terminal" evidence="2">
    <location>
        <begin position="52"/>
        <end position="207"/>
    </location>
</feature>
<gene>
    <name evidence="4" type="ordered locus">ELI_2361</name>
</gene>
<name>E3GNV0_9FIRM</name>
<dbReference type="eggNOG" id="COG3535">
    <property type="taxonomic scope" value="Bacteria"/>
</dbReference>
<dbReference type="Gene3D" id="2.40.390.10">
    <property type="entry name" value="CV3147-like"/>
    <property type="match status" value="1"/>
</dbReference>
<keyword evidence="1" id="KW-0812">Transmembrane</keyword>
<dbReference type="InterPro" id="IPR027479">
    <property type="entry name" value="S-Me-THD_N_sf"/>
</dbReference>